<dbReference type="GO" id="GO:0006506">
    <property type="term" value="P:GPI anchor biosynthetic process"/>
    <property type="evidence" value="ECO:0007669"/>
    <property type="project" value="TreeGrafter"/>
</dbReference>
<dbReference type="PANTHER" id="PTHR14859:SF15">
    <property type="entry name" value="ENDONUCLEASE_EXONUCLEASE_PHOSPHATASE DOMAIN-CONTAINING PROTEIN"/>
    <property type="match status" value="1"/>
</dbReference>
<dbReference type="InterPro" id="IPR036691">
    <property type="entry name" value="Endo/exonu/phosph_ase_sf"/>
</dbReference>
<dbReference type="Proteomes" id="UP000249799">
    <property type="component" value="Chromosome"/>
</dbReference>
<sequence>MKIMSYNIRLGIQEGIEAIAEVIAAEAPDIVALQEVGNGWRMGPNGDTTAEIARLAGYEYYYYVATIFEEPDFRYGHAILSRWPLDSHEVVDFSQSIDEPRAAIVARILSPDGPIQVIATHLSHKPEERALQAPELIRLRDTVRTSGEPVLLLGDLNETPEVAWMQALADGMASAMRLTSAPTFPNPTPTIRIDHIMMSDATLTRAAVISEDAASDHRPLVAEFNLGATEQ</sequence>
<dbReference type="InterPro" id="IPR051916">
    <property type="entry name" value="GPI-anchor_lipid_remodeler"/>
</dbReference>
<dbReference type="AlphaFoldDB" id="A0A2Z4FK46"/>
<dbReference type="EMBL" id="CP030032">
    <property type="protein sequence ID" value="AWV89250.1"/>
    <property type="molecule type" value="Genomic_DNA"/>
</dbReference>
<keyword evidence="2" id="KW-1185">Reference proteome</keyword>
<evidence type="ECO:0000313" key="1">
    <source>
        <dbReference type="EMBL" id="AWV89250.1"/>
    </source>
</evidence>
<proteinExistence type="predicted"/>
<protein>
    <submittedName>
        <fullName evidence="1">Uncharacterized protein</fullName>
    </submittedName>
</protein>
<gene>
    <name evidence="1" type="ORF">DN745_07810</name>
</gene>
<dbReference type="GO" id="GO:0003824">
    <property type="term" value="F:catalytic activity"/>
    <property type="evidence" value="ECO:0007669"/>
    <property type="project" value="InterPro"/>
</dbReference>
<organism evidence="1 2">
    <name type="scientific">Bradymonas sediminis</name>
    <dbReference type="NCBI Taxonomy" id="1548548"/>
    <lineage>
        <taxon>Bacteria</taxon>
        <taxon>Deltaproteobacteria</taxon>
        <taxon>Bradymonadales</taxon>
        <taxon>Bradymonadaceae</taxon>
        <taxon>Bradymonas</taxon>
    </lineage>
</organism>
<dbReference type="Pfam" id="PF03372">
    <property type="entry name" value="Exo_endo_phos"/>
    <property type="match status" value="1"/>
</dbReference>
<dbReference type="Gene3D" id="3.60.10.10">
    <property type="entry name" value="Endonuclease/exonuclease/phosphatase"/>
    <property type="match status" value="1"/>
</dbReference>
<evidence type="ECO:0000313" key="2">
    <source>
        <dbReference type="Proteomes" id="UP000249799"/>
    </source>
</evidence>
<dbReference type="PANTHER" id="PTHR14859">
    <property type="entry name" value="CALCOFLUOR WHITE HYPERSENSITIVE PROTEIN PRECURSOR"/>
    <property type="match status" value="1"/>
</dbReference>
<dbReference type="SUPFAM" id="SSF56219">
    <property type="entry name" value="DNase I-like"/>
    <property type="match status" value="1"/>
</dbReference>
<dbReference type="GO" id="GO:0016020">
    <property type="term" value="C:membrane"/>
    <property type="evidence" value="ECO:0007669"/>
    <property type="project" value="GOC"/>
</dbReference>
<reference evidence="1 2" key="1">
    <citation type="submission" date="2018-06" db="EMBL/GenBank/DDBJ databases">
        <title>Lujinxingia sediminis gen. nov. sp. nov., a new facultative anaerobic member of the class Deltaproteobacteria, and proposal of Lujinxingaceae fam. nov.</title>
        <authorList>
            <person name="Guo L.-Y."/>
            <person name="Li C.-M."/>
            <person name="Wang S."/>
            <person name="Du Z.-J."/>
        </authorList>
    </citation>
    <scope>NUCLEOTIDE SEQUENCE [LARGE SCALE GENOMIC DNA]</scope>
    <source>
        <strain evidence="1 2">FA350</strain>
    </source>
</reference>
<dbReference type="OrthoDB" id="9813425at2"/>
<accession>A0A2Z4FK46</accession>
<dbReference type="InterPro" id="IPR005135">
    <property type="entry name" value="Endo/exonuclease/phosphatase"/>
</dbReference>
<dbReference type="KEGG" id="bsed:DN745_07810"/>
<name>A0A2Z4FK46_9DELT</name>
<dbReference type="RefSeq" id="WP_111333592.1">
    <property type="nucleotide sequence ID" value="NZ_CP030032.1"/>
</dbReference>